<accession>A0AAD5MES1</accession>
<reference evidence="2" key="1">
    <citation type="submission" date="2021-06" db="EMBL/GenBank/DDBJ databases">
        <title>Parelaphostrongylus tenuis whole genome reference sequence.</title>
        <authorList>
            <person name="Garwood T.J."/>
            <person name="Larsen P.A."/>
            <person name="Fountain-Jones N.M."/>
            <person name="Garbe J.R."/>
            <person name="Macchietto M.G."/>
            <person name="Kania S.A."/>
            <person name="Gerhold R.W."/>
            <person name="Richards J.E."/>
            <person name="Wolf T.M."/>
        </authorList>
    </citation>
    <scope>NUCLEOTIDE SEQUENCE</scope>
    <source>
        <strain evidence="2">MNPRO001-30</strain>
        <tissue evidence="2">Meninges</tissue>
    </source>
</reference>
<sequence>MVEALKRQLSDHEEEIPYSPRCGHRGGWQTDGSRERPSTGVLSRLVQCPDHQRRSAVEQTIGRGQTRDA</sequence>
<dbReference type="EMBL" id="JAHQIW010000161">
    <property type="protein sequence ID" value="KAJ1346366.1"/>
    <property type="molecule type" value="Genomic_DNA"/>
</dbReference>
<protein>
    <submittedName>
        <fullName evidence="2">Uncharacterized protein</fullName>
    </submittedName>
</protein>
<proteinExistence type="predicted"/>
<organism evidence="2 3">
    <name type="scientific">Parelaphostrongylus tenuis</name>
    <name type="common">Meningeal worm</name>
    <dbReference type="NCBI Taxonomy" id="148309"/>
    <lineage>
        <taxon>Eukaryota</taxon>
        <taxon>Metazoa</taxon>
        <taxon>Ecdysozoa</taxon>
        <taxon>Nematoda</taxon>
        <taxon>Chromadorea</taxon>
        <taxon>Rhabditida</taxon>
        <taxon>Rhabditina</taxon>
        <taxon>Rhabditomorpha</taxon>
        <taxon>Strongyloidea</taxon>
        <taxon>Metastrongylidae</taxon>
        <taxon>Parelaphostrongylus</taxon>
    </lineage>
</organism>
<evidence type="ECO:0000313" key="2">
    <source>
        <dbReference type="EMBL" id="KAJ1346366.1"/>
    </source>
</evidence>
<keyword evidence="3" id="KW-1185">Reference proteome</keyword>
<comment type="caution">
    <text evidence="2">The sequence shown here is derived from an EMBL/GenBank/DDBJ whole genome shotgun (WGS) entry which is preliminary data.</text>
</comment>
<feature type="region of interest" description="Disordered" evidence="1">
    <location>
        <begin position="1"/>
        <end position="42"/>
    </location>
</feature>
<evidence type="ECO:0000313" key="3">
    <source>
        <dbReference type="Proteomes" id="UP001196413"/>
    </source>
</evidence>
<gene>
    <name evidence="2" type="ORF">KIN20_001132</name>
</gene>
<feature type="compositionally biased region" description="Basic and acidic residues" evidence="1">
    <location>
        <begin position="1"/>
        <end position="11"/>
    </location>
</feature>
<feature type="region of interest" description="Disordered" evidence="1">
    <location>
        <begin position="50"/>
        <end position="69"/>
    </location>
</feature>
<evidence type="ECO:0000256" key="1">
    <source>
        <dbReference type="SAM" id="MobiDB-lite"/>
    </source>
</evidence>
<dbReference type="Proteomes" id="UP001196413">
    <property type="component" value="Unassembled WGS sequence"/>
</dbReference>
<dbReference type="AlphaFoldDB" id="A0AAD5MES1"/>
<name>A0AAD5MES1_PARTN</name>